<dbReference type="SUPFAM" id="SSF52129">
    <property type="entry name" value="Caspase-like"/>
    <property type="match status" value="1"/>
</dbReference>
<protein>
    <submittedName>
        <fullName evidence="5">Peptidase C14, caspase domain-containing protein</fullName>
    </submittedName>
</protein>
<evidence type="ECO:0000256" key="2">
    <source>
        <dbReference type="ARBA" id="ARBA00022703"/>
    </source>
</evidence>
<evidence type="ECO:0000313" key="6">
    <source>
        <dbReference type="Proteomes" id="UP000439903"/>
    </source>
</evidence>
<dbReference type="GO" id="GO:0004197">
    <property type="term" value="F:cysteine-type endopeptidase activity"/>
    <property type="evidence" value="ECO:0007669"/>
    <property type="project" value="InterPro"/>
</dbReference>
<keyword evidence="2" id="KW-0053">Apoptosis</keyword>
<keyword evidence="6" id="KW-1185">Reference proteome</keyword>
<dbReference type="PANTHER" id="PTHR48104">
    <property type="entry name" value="METACASPASE-4"/>
    <property type="match status" value="1"/>
</dbReference>
<dbReference type="Pfam" id="PF00656">
    <property type="entry name" value="Peptidase_C14"/>
    <property type="match status" value="1"/>
</dbReference>
<dbReference type="InterPro" id="IPR029030">
    <property type="entry name" value="Caspase-like_dom_sf"/>
</dbReference>
<keyword evidence="3" id="KW-0378">Hydrolase</keyword>
<name>A0A8H3XCM3_GIGMA</name>
<sequence>MSKTTHTEKRTRVGEDGTVYTTTTVTTTYSSSGGSGGSGHHIRHFNENLNTFLSDSSFSDISEDFHEFLAKFKNKEFFSKLKKKLKRVTYKEHSEQPSHLPENYKFYVKPTQEVKYLKSQCTGRKRALLIGINYIGSPYELNGCINDVKNIKKFLLDHCKFKESEITVLTDEYDDPSKLPTKEHILKEMKALVDDAQPHDSYFLHFSGHGGQQVDLDGDEADGYDETIMPLDFKTNGQIIDDEMHHILVDDLPAGCRLTVVFDSCHSGTVLDLPYVYSTHGKVKEPKLSQSFEDKKIRRKNLETKSSPADVIMFSGCKDEQTSADASENGSATGAMSHALITTLNQDSHQTYHSLLNNIRDILRDRYSQKPQLSASHPMDLKEVFKI</sequence>
<dbReference type="GO" id="GO:0006915">
    <property type="term" value="P:apoptotic process"/>
    <property type="evidence" value="ECO:0007669"/>
    <property type="project" value="UniProtKB-KW"/>
</dbReference>
<gene>
    <name evidence="5" type="ORF">F8M41_004178</name>
</gene>
<comment type="caution">
    <text evidence="5">The sequence shown here is derived from an EMBL/GenBank/DDBJ whole genome shotgun (WGS) entry which is preliminary data.</text>
</comment>
<feature type="domain" description="Peptidase C14 caspase" evidence="4">
    <location>
        <begin position="124"/>
        <end position="377"/>
    </location>
</feature>
<dbReference type="Gene3D" id="3.40.50.12660">
    <property type="match status" value="1"/>
</dbReference>
<organism evidence="5 6">
    <name type="scientific">Gigaspora margarita</name>
    <dbReference type="NCBI Taxonomy" id="4874"/>
    <lineage>
        <taxon>Eukaryota</taxon>
        <taxon>Fungi</taxon>
        <taxon>Fungi incertae sedis</taxon>
        <taxon>Mucoromycota</taxon>
        <taxon>Glomeromycotina</taxon>
        <taxon>Glomeromycetes</taxon>
        <taxon>Diversisporales</taxon>
        <taxon>Gigasporaceae</taxon>
        <taxon>Gigaspora</taxon>
    </lineage>
</organism>
<accession>A0A8H3XCM3</accession>
<reference evidence="5 6" key="1">
    <citation type="journal article" date="2019" name="Environ. Microbiol.">
        <title>At the nexus of three kingdoms: the genome of the mycorrhizal fungus Gigaspora margarita provides insights into plant, endobacterial and fungal interactions.</title>
        <authorList>
            <person name="Venice F."/>
            <person name="Ghignone S."/>
            <person name="Salvioli di Fossalunga A."/>
            <person name="Amselem J."/>
            <person name="Novero M."/>
            <person name="Xianan X."/>
            <person name="Sedzielewska Toro K."/>
            <person name="Morin E."/>
            <person name="Lipzen A."/>
            <person name="Grigoriev I.V."/>
            <person name="Henrissat B."/>
            <person name="Martin F.M."/>
            <person name="Bonfante P."/>
        </authorList>
    </citation>
    <scope>NUCLEOTIDE SEQUENCE [LARGE SCALE GENOMIC DNA]</scope>
    <source>
        <strain evidence="5 6">BEG34</strain>
    </source>
</reference>
<dbReference type="EMBL" id="WTPW01001380">
    <property type="protein sequence ID" value="KAF0439038.1"/>
    <property type="molecule type" value="Genomic_DNA"/>
</dbReference>
<comment type="similarity">
    <text evidence="1">Belongs to the peptidase C14B family.</text>
</comment>
<evidence type="ECO:0000256" key="3">
    <source>
        <dbReference type="ARBA" id="ARBA00022807"/>
    </source>
</evidence>
<evidence type="ECO:0000256" key="1">
    <source>
        <dbReference type="ARBA" id="ARBA00009005"/>
    </source>
</evidence>
<dbReference type="AlphaFoldDB" id="A0A8H3XCM3"/>
<dbReference type="InterPro" id="IPR011600">
    <property type="entry name" value="Pept_C14_caspase"/>
</dbReference>
<evidence type="ECO:0000259" key="4">
    <source>
        <dbReference type="Pfam" id="PF00656"/>
    </source>
</evidence>
<dbReference type="InterPro" id="IPR050452">
    <property type="entry name" value="Metacaspase"/>
</dbReference>
<dbReference type="Proteomes" id="UP000439903">
    <property type="component" value="Unassembled WGS sequence"/>
</dbReference>
<dbReference type="GO" id="GO:0005737">
    <property type="term" value="C:cytoplasm"/>
    <property type="evidence" value="ECO:0007669"/>
    <property type="project" value="TreeGrafter"/>
</dbReference>
<dbReference type="PANTHER" id="PTHR48104:SF30">
    <property type="entry name" value="METACASPASE-1"/>
    <property type="match status" value="1"/>
</dbReference>
<keyword evidence="3" id="KW-0788">Thiol protease</keyword>
<dbReference type="GO" id="GO:0006508">
    <property type="term" value="P:proteolysis"/>
    <property type="evidence" value="ECO:0007669"/>
    <property type="project" value="InterPro"/>
</dbReference>
<dbReference type="OrthoDB" id="3223806at2759"/>
<evidence type="ECO:0000313" key="5">
    <source>
        <dbReference type="EMBL" id="KAF0439038.1"/>
    </source>
</evidence>
<keyword evidence="3" id="KW-0645">Protease</keyword>
<proteinExistence type="inferred from homology"/>